<accession>A0A9N9ECR5</accession>
<dbReference type="Proteomes" id="UP000789739">
    <property type="component" value="Unassembled WGS sequence"/>
</dbReference>
<dbReference type="InterPro" id="IPR030385">
    <property type="entry name" value="G_IRG_dom"/>
</dbReference>
<evidence type="ECO:0000256" key="2">
    <source>
        <dbReference type="ARBA" id="ARBA00022741"/>
    </source>
</evidence>
<dbReference type="GO" id="GO:0005525">
    <property type="term" value="F:GTP binding"/>
    <property type="evidence" value="ECO:0007669"/>
    <property type="project" value="UniProtKB-KW"/>
</dbReference>
<keyword evidence="3" id="KW-0378">Hydrolase</keyword>
<dbReference type="InterPro" id="IPR027417">
    <property type="entry name" value="P-loop_NTPase"/>
</dbReference>
<dbReference type="PANTHER" id="PTHR32341">
    <property type="entry name" value="INTERFERON-INDUCIBLE GTPASE"/>
    <property type="match status" value="1"/>
</dbReference>
<keyword evidence="2" id="KW-0547">Nucleotide-binding</keyword>
<dbReference type="SUPFAM" id="SSF52540">
    <property type="entry name" value="P-loop containing nucleoside triphosphate hydrolases"/>
    <property type="match status" value="1"/>
</dbReference>
<reference evidence="6" key="1">
    <citation type="submission" date="2021-06" db="EMBL/GenBank/DDBJ databases">
        <authorList>
            <person name="Kallberg Y."/>
            <person name="Tangrot J."/>
            <person name="Rosling A."/>
        </authorList>
    </citation>
    <scope>NUCLEOTIDE SEQUENCE</scope>
    <source>
        <strain evidence="6">BR232B</strain>
    </source>
</reference>
<evidence type="ECO:0000256" key="3">
    <source>
        <dbReference type="ARBA" id="ARBA00022801"/>
    </source>
</evidence>
<dbReference type="GO" id="GO:0016787">
    <property type="term" value="F:hydrolase activity"/>
    <property type="evidence" value="ECO:0007669"/>
    <property type="project" value="UniProtKB-KW"/>
</dbReference>
<feature type="domain" description="IRG-type G" evidence="5">
    <location>
        <begin position="45"/>
        <end position="238"/>
    </location>
</feature>
<protein>
    <submittedName>
        <fullName evidence="6">5678_t:CDS:1</fullName>
    </submittedName>
</protein>
<sequence>IISSPRPTVAAIETSLKKKAQDDYKMPDKEQVEKAKYILEDPDGLFYHFAVAGVTGTGKSSLINALRGCEDNNASAARVGIVETTMDIKRYPDRSSLFKKFVWYDVPGAGTQANRGWQYFNDNGLFVFDFIIICWKDRISETDMQILDQCEKFEIPTFLVRTNSETHIRNLKRDCKITEEEAIKKLIKDTCESVKKNLEAGNYNDPNKKVYIVDRYVLGEIVSTKMHYSNITEDDLRETVDSVEGIIDECNLLMDLLNTAKGEAKTEELKKELKKAQDAWFQGIPPDKIPDEEQVKKAKSMLKDPNGLFYHFAVAGYT</sequence>
<keyword evidence="7" id="KW-1185">Reference proteome</keyword>
<dbReference type="Gene3D" id="3.40.50.300">
    <property type="entry name" value="P-loop containing nucleotide triphosphate hydrolases"/>
    <property type="match status" value="1"/>
</dbReference>
<proteinExistence type="inferred from homology"/>
<evidence type="ECO:0000313" key="7">
    <source>
        <dbReference type="Proteomes" id="UP000789739"/>
    </source>
</evidence>
<organism evidence="6 7">
    <name type="scientific">Paraglomus brasilianum</name>
    <dbReference type="NCBI Taxonomy" id="144538"/>
    <lineage>
        <taxon>Eukaryota</taxon>
        <taxon>Fungi</taxon>
        <taxon>Fungi incertae sedis</taxon>
        <taxon>Mucoromycota</taxon>
        <taxon>Glomeromycotina</taxon>
        <taxon>Glomeromycetes</taxon>
        <taxon>Paraglomerales</taxon>
        <taxon>Paraglomeraceae</taxon>
        <taxon>Paraglomus</taxon>
    </lineage>
</organism>
<keyword evidence="4" id="KW-0342">GTP-binding</keyword>
<dbReference type="GO" id="GO:0016020">
    <property type="term" value="C:membrane"/>
    <property type="evidence" value="ECO:0007669"/>
    <property type="project" value="InterPro"/>
</dbReference>
<comment type="similarity">
    <text evidence="1">Belongs to the TRAFAC class dynamin-like GTPase superfamily. IRG family.</text>
</comment>
<dbReference type="EMBL" id="CAJVPI010004685">
    <property type="protein sequence ID" value="CAG8669427.1"/>
    <property type="molecule type" value="Genomic_DNA"/>
</dbReference>
<dbReference type="InterPro" id="IPR051515">
    <property type="entry name" value="IRG"/>
</dbReference>
<dbReference type="AlphaFoldDB" id="A0A9N9ECR5"/>
<comment type="caution">
    <text evidence="6">The sequence shown here is derived from an EMBL/GenBank/DDBJ whole genome shotgun (WGS) entry which is preliminary data.</text>
</comment>
<dbReference type="PANTHER" id="PTHR32341:SF10">
    <property type="entry name" value="INTERFERON-INDUCIBLE GTPASE 5"/>
    <property type="match status" value="1"/>
</dbReference>
<evidence type="ECO:0000313" key="6">
    <source>
        <dbReference type="EMBL" id="CAG8669427.1"/>
    </source>
</evidence>
<feature type="non-terminal residue" evidence="6">
    <location>
        <position position="318"/>
    </location>
</feature>
<name>A0A9N9ECR5_9GLOM</name>
<evidence type="ECO:0000256" key="1">
    <source>
        <dbReference type="ARBA" id="ARBA00005429"/>
    </source>
</evidence>
<gene>
    <name evidence="6" type="ORF">PBRASI_LOCUS11223</name>
</gene>
<dbReference type="InterPro" id="IPR007743">
    <property type="entry name" value="Immunity-related_GTPase-like"/>
</dbReference>
<evidence type="ECO:0000256" key="4">
    <source>
        <dbReference type="ARBA" id="ARBA00023134"/>
    </source>
</evidence>
<dbReference type="Pfam" id="PF05049">
    <property type="entry name" value="IIGP"/>
    <property type="match status" value="1"/>
</dbReference>
<dbReference type="OrthoDB" id="2681839at2759"/>
<evidence type="ECO:0000259" key="5">
    <source>
        <dbReference type="PROSITE" id="PS51716"/>
    </source>
</evidence>
<feature type="non-terminal residue" evidence="6">
    <location>
        <position position="1"/>
    </location>
</feature>
<dbReference type="PROSITE" id="PS51716">
    <property type="entry name" value="G_IRG"/>
    <property type="match status" value="1"/>
</dbReference>